<name>A0A0V8H417_9BACI</name>
<reference evidence="2" key="1">
    <citation type="submission" date="2016-08" db="EMBL/GenBank/DDBJ databases">
        <authorList>
            <person name="Varghese N."/>
            <person name="Submissions Spin"/>
        </authorList>
    </citation>
    <scope>NUCLEOTIDE SEQUENCE [LARGE SCALE GENOMIC DNA]</scope>
    <source>
        <strain evidence="2">SGD-1123</strain>
    </source>
</reference>
<dbReference type="InterPro" id="IPR021617">
    <property type="entry name" value="DUF3231"/>
</dbReference>
<dbReference type="EMBL" id="FMAU01000014">
    <property type="protein sequence ID" value="SCC38420.1"/>
    <property type="molecule type" value="Genomic_DNA"/>
</dbReference>
<dbReference type="AlphaFoldDB" id="A0A0V8H417"/>
<evidence type="ECO:0000313" key="2">
    <source>
        <dbReference type="Proteomes" id="UP000181997"/>
    </source>
</evidence>
<accession>A0A0V8H417</accession>
<dbReference type="Pfam" id="PF11553">
    <property type="entry name" value="DUF3231"/>
    <property type="match status" value="2"/>
</dbReference>
<protein>
    <recommendedName>
        <fullName evidence="3">DUF3231 family protein</fullName>
    </recommendedName>
</protein>
<dbReference type="InterPro" id="IPR012347">
    <property type="entry name" value="Ferritin-like"/>
</dbReference>
<gene>
    <name evidence="1" type="ORF">GA0061094_4482</name>
</gene>
<dbReference type="Proteomes" id="UP000181997">
    <property type="component" value="Unassembled WGS sequence"/>
</dbReference>
<dbReference type="OrthoDB" id="1675670at2"/>
<evidence type="ECO:0000313" key="1">
    <source>
        <dbReference type="EMBL" id="SCC38420.1"/>
    </source>
</evidence>
<evidence type="ECO:0008006" key="3">
    <source>
        <dbReference type="Google" id="ProtNLM"/>
    </source>
</evidence>
<proteinExistence type="predicted"/>
<dbReference type="RefSeq" id="WP_058300102.1">
    <property type="nucleotide sequence ID" value="NZ_FMAU01000014.1"/>
</dbReference>
<keyword evidence="2" id="KW-1185">Reference proteome</keyword>
<dbReference type="Gene3D" id="1.20.1260.10">
    <property type="match status" value="2"/>
</dbReference>
<organism evidence="1 2">
    <name type="scientific">[Bacillus] enclensis</name>
    <dbReference type="NCBI Taxonomy" id="1402860"/>
    <lineage>
        <taxon>Bacteria</taxon>
        <taxon>Bacillati</taxon>
        <taxon>Bacillota</taxon>
        <taxon>Bacilli</taxon>
        <taxon>Bacillales</taxon>
        <taxon>Bacillaceae</taxon>
        <taxon>Rossellomorea</taxon>
    </lineage>
</organism>
<sequence>MPDKPALSSSEIAVLWTTYQQKTMFLRMLEYLIKHADDAKAKTIMEDLHEETNVYPHKIKTMFQEEGASVPIGFTEEDVHLDAPKLYENGFDITLVRMIKEISMGMHTLSITMSYREDVIEMFQTLTAITQKYYAICTNYLLEKGQLTRPPFVPMPKSVGFIKDTSYLGGITPMSKSRHLNMVEVANLYHGVEANVAGSIMIDGFAQVAHEKDARKFFERGSQIAKDIVHDLSKKMLESKLQVPIASNGNVTESTTAPFSDKLMMYCVSLFCSFSVGSGSIGTAFSLRNDLPAKMVIIMQDIFAYAHDGAKIMIKHGWMEEPPQT</sequence>